<dbReference type="GO" id="GO:0008033">
    <property type="term" value="P:tRNA processing"/>
    <property type="evidence" value="ECO:0007669"/>
    <property type="project" value="UniProtKB-KW"/>
</dbReference>
<keyword evidence="4" id="KW-0378">Hydrolase</keyword>
<keyword evidence="2" id="KW-0540">Nuclease</keyword>
<dbReference type="NCBIfam" id="TIGR03875">
    <property type="entry name" value="RNA_lig_partner"/>
    <property type="match status" value="1"/>
</dbReference>
<keyword evidence="5" id="KW-0436">Ligase</keyword>
<dbReference type="GO" id="GO:0004519">
    <property type="term" value="F:endonuclease activity"/>
    <property type="evidence" value="ECO:0007669"/>
    <property type="project" value="UniProtKB-KW"/>
</dbReference>
<evidence type="ECO:0000256" key="4">
    <source>
        <dbReference type="ARBA" id="ARBA00022801"/>
    </source>
</evidence>
<accession>A0A2M8KTP0</accession>
<name>A0A2M8KTP0_9BACT</name>
<dbReference type="Proteomes" id="UP000229554">
    <property type="component" value="Unassembled WGS sequence"/>
</dbReference>
<dbReference type="PANTHER" id="PTHR41173:SF1">
    <property type="entry name" value="RNA-FREE RIBONUCLEASE P"/>
    <property type="match status" value="1"/>
</dbReference>
<keyword evidence="3" id="KW-0255">Endonuclease</keyword>
<organism evidence="5 6">
    <name type="scientific">Candidatus Roizmanbacteria bacterium CG10_big_fil_rev_8_21_14_0_10_39_6</name>
    <dbReference type="NCBI Taxonomy" id="1974853"/>
    <lineage>
        <taxon>Bacteria</taxon>
        <taxon>Candidatus Roizmaniibacteriota</taxon>
    </lineage>
</organism>
<dbReference type="EMBL" id="PFED01000012">
    <property type="protein sequence ID" value="PJE63295.1"/>
    <property type="molecule type" value="Genomic_DNA"/>
</dbReference>
<dbReference type="GO" id="GO:0016787">
    <property type="term" value="F:hydrolase activity"/>
    <property type="evidence" value="ECO:0007669"/>
    <property type="project" value="UniProtKB-KW"/>
</dbReference>
<evidence type="ECO:0000313" key="5">
    <source>
        <dbReference type="EMBL" id="PJE63295.1"/>
    </source>
</evidence>
<evidence type="ECO:0000256" key="1">
    <source>
        <dbReference type="ARBA" id="ARBA00022694"/>
    </source>
</evidence>
<evidence type="ECO:0000256" key="2">
    <source>
        <dbReference type="ARBA" id="ARBA00022722"/>
    </source>
</evidence>
<keyword evidence="1" id="KW-0819">tRNA processing</keyword>
<dbReference type="GO" id="GO:0016874">
    <property type="term" value="F:ligase activity"/>
    <property type="evidence" value="ECO:0007669"/>
    <property type="project" value="UniProtKB-KW"/>
</dbReference>
<dbReference type="InterPro" id="IPR014856">
    <property type="entry name" value="RNA_free_RNase_P"/>
</dbReference>
<evidence type="ECO:0000256" key="3">
    <source>
        <dbReference type="ARBA" id="ARBA00022759"/>
    </source>
</evidence>
<gene>
    <name evidence="5" type="ORF">COU88_00330</name>
</gene>
<dbReference type="PANTHER" id="PTHR41173">
    <property type="entry name" value="UPF0278 PROTEIN TK1425"/>
    <property type="match status" value="1"/>
</dbReference>
<reference evidence="6" key="1">
    <citation type="submission" date="2017-09" db="EMBL/GenBank/DDBJ databases">
        <title>Depth-based differentiation of microbial function through sediment-hosted aquifers and enrichment of novel symbionts in the deep terrestrial subsurface.</title>
        <authorList>
            <person name="Probst A.J."/>
            <person name="Ladd B."/>
            <person name="Jarett J.K."/>
            <person name="Geller-Mcgrath D.E."/>
            <person name="Sieber C.M.K."/>
            <person name="Emerson J.B."/>
            <person name="Anantharaman K."/>
            <person name="Thomas B.C."/>
            <person name="Malmstrom R."/>
            <person name="Stieglmeier M."/>
            <person name="Klingl A."/>
            <person name="Woyke T."/>
            <person name="Ryan C.M."/>
            <person name="Banfield J.F."/>
        </authorList>
    </citation>
    <scope>NUCLEOTIDE SEQUENCE [LARGE SCALE GENOMIC DNA]</scope>
</reference>
<dbReference type="Pfam" id="PF08745">
    <property type="entry name" value="PIN_5"/>
    <property type="match status" value="1"/>
</dbReference>
<sequence>QSPDISTVSLQAGLFADLVEEIGKRLYRGLRITEETVRAVIQDSEKDTRILSETYVKLLRERYRKATREGFLDSTVDLGLILLARQTNGTLVSSDNGLLLWAQRFGCKQLLPEYFATKLDALVNV</sequence>
<protein>
    <submittedName>
        <fullName evidence="5">RNA ligase partner protein</fullName>
    </submittedName>
</protein>
<evidence type="ECO:0000313" key="6">
    <source>
        <dbReference type="Proteomes" id="UP000229554"/>
    </source>
</evidence>
<dbReference type="AlphaFoldDB" id="A0A2M8KTP0"/>
<feature type="non-terminal residue" evidence="5">
    <location>
        <position position="1"/>
    </location>
</feature>
<comment type="caution">
    <text evidence="5">The sequence shown here is derived from an EMBL/GenBank/DDBJ whole genome shotgun (WGS) entry which is preliminary data.</text>
</comment>
<proteinExistence type="predicted"/>